<dbReference type="PANTHER" id="PTHR30055">
    <property type="entry name" value="HTH-TYPE TRANSCRIPTIONAL REGULATOR RUTR"/>
    <property type="match status" value="1"/>
</dbReference>
<dbReference type="PROSITE" id="PS50977">
    <property type="entry name" value="HTH_TETR_2"/>
    <property type="match status" value="1"/>
</dbReference>
<protein>
    <submittedName>
        <fullName evidence="7">Bacterial regulatory proteins, tetR family</fullName>
    </submittedName>
</protein>
<accession>A0A0P1FXP2</accession>
<dbReference type="InterPro" id="IPR036271">
    <property type="entry name" value="Tet_transcr_reg_TetR-rel_C_sf"/>
</dbReference>
<dbReference type="RefSeq" id="WP_058245009.1">
    <property type="nucleotide sequence ID" value="NZ_CYSB01000029.1"/>
</dbReference>
<evidence type="ECO:0000259" key="5">
    <source>
        <dbReference type="PROSITE" id="PS50977"/>
    </source>
</evidence>
<dbReference type="PANTHER" id="PTHR30055:SF234">
    <property type="entry name" value="HTH-TYPE TRANSCRIPTIONAL REGULATOR BETI"/>
    <property type="match status" value="1"/>
</dbReference>
<keyword evidence="2 4" id="KW-0238">DNA-binding</keyword>
<dbReference type="SUPFAM" id="SSF46689">
    <property type="entry name" value="Homeodomain-like"/>
    <property type="match status" value="1"/>
</dbReference>
<evidence type="ECO:0000256" key="1">
    <source>
        <dbReference type="ARBA" id="ARBA00023015"/>
    </source>
</evidence>
<dbReference type="GO" id="GO:0000976">
    <property type="term" value="F:transcription cis-regulatory region binding"/>
    <property type="evidence" value="ECO:0007669"/>
    <property type="project" value="TreeGrafter"/>
</dbReference>
<dbReference type="InterPro" id="IPR025996">
    <property type="entry name" value="MT1864/Rv1816-like_C"/>
</dbReference>
<dbReference type="Proteomes" id="UP000051887">
    <property type="component" value="Unassembled WGS sequence"/>
</dbReference>
<dbReference type="SUPFAM" id="SSF48498">
    <property type="entry name" value="Tetracyclin repressor-like, C-terminal domain"/>
    <property type="match status" value="1"/>
</dbReference>
<sequence length="198" mass="21649">MAGKVEARRAALREKLVELAEAQIVAEGLGSLKARQLAKEAGCALGAIYNVFEDMTALVLEVNGRTFQQLGATVRGSLEGAEHLDPNARLIRMSHAYLGYAADNTHLWRALFDVDMSTENAVPQWYMQALGELFALIAAPLAELFPEKDRDELSLMTRALFSSVHGMVLLGLQQRISGVPRDQIAEMISQVLGQIGKN</sequence>
<feature type="domain" description="HTH tetR-type" evidence="5">
    <location>
        <begin position="10"/>
        <end position="70"/>
    </location>
</feature>
<dbReference type="InterPro" id="IPR001647">
    <property type="entry name" value="HTH_TetR"/>
</dbReference>
<reference evidence="6 8" key="2">
    <citation type="submission" date="2015-09" db="EMBL/GenBank/DDBJ databases">
        <authorList>
            <person name="Rodrigo-Torres L."/>
            <person name="Arahal D.R."/>
        </authorList>
    </citation>
    <scope>NUCLEOTIDE SEQUENCE [LARGE SCALE GENOMIC DNA]</scope>
    <source>
        <strain evidence="6 8">CECT 5118</strain>
    </source>
</reference>
<dbReference type="InterPro" id="IPR050109">
    <property type="entry name" value="HTH-type_TetR-like_transc_reg"/>
</dbReference>
<feature type="DNA-binding region" description="H-T-H motif" evidence="4">
    <location>
        <begin position="33"/>
        <end position="52"/>
    </location>
</feature>
<dbReference type="GO" id="GO:0003700">
    <property type="term" value="F:DNA-binding transcription factor activity"/>
    <property type="evidence" value="ECO:0007669"/>
    <property type="project" value="TreeGrafter"/>
</dbReference>
<dbReference type="Gene3D" id="1.10.357.10">
    <property type="entry name" value="Tetracycline Repressor, domain 2"/>
    <property type="match status" value="1"/>
</dbReference>
<proteinExistence type="predicted"/>
<dbReference type="Pfam" id="PF13305">
    <property type="entry name" value="TetR_C_33"/>
    <property type="match status" value="1"/>
</dbReference>
<organism evidence="7 9">
    <name type="scientific">Thalassovita autumnalis</name>
    <dbReference type="NCBI Taxonomy" id="2072972"/>
    <lineage>
        <taxon>Bacteria</taxon>
        <taxon>Pseudomonadati</taxon>
        <taxon>Pseudomonadota</taxon>
        <taxon>Alphaproteobacteria</taxon>
        <taxon>Rhodobacterales</taxon>
        <taxon>Roseobacteraceae</taxon>
        <taxon>Thalassovita</taxon>
    </lineage>
</organism>
<evidence type="ECO:0000256" key="3">
    <source>
        <dbReference type="ARBA" id="ARBA00023163"/>
    </source>
</evidence>
<name>A0A0P1FXP2_9RHOB</name>
<dbReference type="EMBL" id="CYSC01000043">
    <property type="protein sequence ID" value="CUH73865.1"/>
    <property type="molecule type" value="Genomic_DNA"/>
</dbReference>
<keyword evidence="1" id="KW-0805">Transcription regulation</keyword>
<keyword evidence="3" id="KW-0804">Transcription</keyword>
<dbReference type="Proteomes" id="UP000051086">
    <property type="component" value="Unassembled WGS sequence"/>
</dbReference>
<dbReference type="OrthoDB" id="7223515at2"/>
<evidence type="ECO:0000313" key="8">
    <source>
        <dbReference type="Proteomes" id="UP000051086"/>
    </source>
</evidence>
<gene>
    <name evidence="6" type="ORF">TL5118_02167</name>
    <name evidence="7" type="ORF">TL5120_03682</name>
</gene>
<dbReference type="InterPro" id="IPR009057">
    <property type="entry name" value="Homeodomain-like_sf"/>
</dbReference>
<dbReference type="AlphaFoldDB" id="A0A0P1FXP2"/>
<dbReference type="Pfam" id="PF00440">
    <property type="entry name" value="TetR_N"/>
    <property type="match status" value="1"/>
</dbReference>
<evidence type="ECO:0000256" key="4">
    <source>
        <dbReference type="PROSITE-ProRule" id="PRU00335"/>
    </source>
</evidence>
<reference evidence="7 9" key="1">
    <citation type="submission" date="2015-09" db="EMBL/GenBank/DDBJ databases">
        <authorList>
            <consortium name="Swine Surveillance"/>
        </authorList>
    </citation>
    <scope>NUCLEOTIDE SEQUENCE [LARGE SCALE GENOMIC DNA]</scope>
    <source>
        <strain evidence="7 9">5120</strain>
    </source>
</reference>
<evidence type="ECO:0000313" key="7">
    <source>
        <dbReference type="EMBL" id="CUH73865.1"/>
    </source>
</evidence>
<dbReference type="EMBL" id="CYSB01000029">
    <property type="protein sequence ID" value="CUH67381.1"/>
    <property type="molecule type" value="Genomic_DNA"/>
</dbReference>
<evidence type="ECO:0000313" key="6">
    <source>
        <dbReference type="EMBL" id="CUH67381.1"/>
    </source>
</evidence>
<evidence type="ECO:0000313" key="9">
    <source>
        <dbReference type="Proteomes" id="UP000051887"/>
    </source>
</evidence>
<keyword evidence="8" id="KW-1185">Reference proteome</keyword>
<evidence type="ECO:0000256" key="2">
    <source>
        <dbReference type="ARBA" id="ARBA00023125"/>
    </source>
</evidence>